<dbReference type="Proteomes" id="UP000257451">
    <property type="component" value="Unassembled WGS sequence"/>
</dbReference>
<evidence type="ECO:0000313" key="4">
    <source>
        <dbReference type="Proteomes" id="UP000257451"/>
    </source>
</evidence>
<feature type="transmembrane region" description="Helical" evidence="2">
    <location>
        <begin position="26"/>
        <end position="47"/>
    </location>
</feature>
<protein>
    <submittedName>
        <fullName evidence="3">Uncharacterized protein</fullName>
    </submittedName>
</protein>
<dbReference type="EMBL" id="PEDF01000048">
    <property type="protein sequence ID" value="RFZ43906.1"/>
    <property type="molecule type" value="Genomic_DNA"/>
</dbReference>
<feature type="region of interest" description="Disordered" evidence="1">
    <location>
        <begin position="249"/>
        <end position="293"/>
    </location>
</feature>
<keyword evidence="2" id="KW-0472">Membrane</keyword>
<sequence length="293" mass="33068">MFDTPVPLTDPLVVEIVNQTDWRQPYIPPLVALVGSIIVATVALFSVRKSNKTSMLAITSADERERERWKVDSEREREKWRRDNLLRLCSEALRVARDVQQHYLDAAAAYMTASCITEAERTFREHMRAAEVAIDKIVPLHYEIGLLGESKLAFEFLEFRETAVFVAPAMKQFHNYLVANSPVAELTVEETGKSLEWRRYYKATVHVHTAIHDFQTLARQTISPDSVPEDAPAKLDPWLTPEKYPDLFYAGAGQRSSPYRRESPFDWNAGDTADGPPNSPASQQASPPGPVPS</sequence>
<evidence type="ECO:0000256" key="1">
    <source>
        <dbReference type="SAM" id="MobiDB-lite"/>
    </source>
</evidence>
<evidence type="ECO:0000256" key="2">
    <source>
        <dbReference type="SAM" id="Phobius"/>
    </source>
</evidence>
<reference evidence="3 4" key="1">
    <citation type="journal article" date="2018" name="Sci. Rep.">
        <title>Extensive genomic diversity among Mycobacterium marinum strains revealed by whole genome sequencing.</title>
        <authorList>
            <person name="Das S."/>
            <person name="Pettersson B.M."/>
            <person name="Behra P.R."/>
            <person name="Mallick A."/>
            <person name="Cheramie M."/>
            <person name="Ramesh M."/>
            <person name="Shirreff L."/>
            <person name="DuCote T."/>
            <person name="Dasgupta S."/>
            <person name="Ennis D.G."/>
            <person name="Kirsebom L.A."/>
        </authorList>
    </citation>
    <scope>NUCLEOTIDE SEQUENCE [LARGE SCALE GENOMIC DNA]</scope>
    <source>
        <strain evidence="3 4">Davis1</strain>
    </source>
</reference>
<gene>
    <name evidence="3" type="ORF">DAVIS_01858</name>
</gene>
<name>A0A3E2MYE1_MYCMR</name>
<comment type="caution">
    <text evidence="3">The sequence shown here is derived from an EMBL/GenBank/DDBJ whole genome shotgun (WGS) entry which is preliminary data.</text>
</comment>
<proteinExistence type="predicted"/>
<accession>A0A3E2MYE1</accession>
<dbReference type="AlphaFoldDB" id="A0A3E2MYE1"/>
<organism evidence="3 4">
    <name type="scientific">Mycobacterium marinum</name>
    <dbReference type="NCBI Taxonomy" id="1781"/>
    <lineage>
        <taxon>Bacteria</taxon>
        <taxon>Bacillati</taxon>
        <taxon>Actinomycetota</taxon>
        <taxon>Actinomycetes</taxon>
        <taxon>Mycobacteriales</taxon>
        <taxon>Mycobacteriaceae</taxon>
        <taxon>Mycobacterium</taxon>
        <taxon>Mycobacterium ulcerans group</taxon>
    </lineage>
</organism>
<keyword evidence="2" id="KW-0812">Transmembrane</keyword>
<keyword evidence="2" id="KW-1133">Transmembrane helix</keyword>
<evidence type="ECO:0000313" key="3">
    <source>
        <dbReference type="EMBL" id="RFZ43906.1"/>
    </source>
</evidence>